<evidence type="ECO:0000256" key="5">
    <source>
        <dbReference type="SAM" id="MobiDB-lite"/>
    </source>
</evidence>
<evidence type="ECO:0000256" key="2">
    <source>
        <dbReference type="ARBA" id="ARBA00022723"/>
    </source>
</evidence>
<evidence type="ECO:0000256" key="4">
    <source>
        <dbReference type="ARBA" id="ARBA00022837"/>
    </source>
</evidence>
<dbReference type="SUPFAM" id="SSF53649">
    <property type="entry name" value="Alkaline phosphatase-like"/>
    <property type="match status" value="1"/>
</dbReference>
<dbReference type="InterPro" id="IPR000917">
    <property type="entry name" value="Sulfatase_N"/>
</dbReference>
<sequence length="506" mass="56942">MNRIPILTLGLFWLAAHAGPIATAESPQSSRQSDHDKPNVIFVLVDDMGYSDVSCYGAKKVETPNIDQMAADGLKFTDFHTAASICSPSRAAFLTGGYPQRCGLYMGINRNREAHWFLGLNPDEITIAEQFKKQGYATSMIGKWHLGSEDKFSYFHQGFDHYYGAPENMGHDAAFYDGKKQIFNQTPLEKLNELYTARVVQQIETLKDQPFFIYYVHNYPHTPYKAGAKFKGSSKDGVRGDVIQELDWGIGEMLNALRSNGILENTLVIFTSDNGPTSNKYAQPYSGTKYVSLEGGHRVPFILYWKGKIQQPGVVDVPTNAMDLFPTLSELIDAPMPTDRVYDGVSLVPLLTGDSIARSDDKPFYYYNCENLQAVRVGDWKLHLPRAKEQIPWWARNKQKPIQTPELYNLAEDVTETQNVAGQHPERVSQMLELAEQTRLKLGEFGERGSEQRPTGTLFPEVPILSNQTQDWDPLPDAKKGRGKTEFKANRGGGKNNQGKQKRKQE</sequence>
<dbReference type="Proteomes" id="UP001416858">
    <property type="component" value="Unassembled WGS sequence"/>
</dbReference>
<evidence type="ECO:0000259" key="7">
    <source>
        <dbReference type="Pfam" id="PF00884"/>
    </source>
</evidence>
<keyword evidence="9" id="KW-1185">Reference proteome</keyword>
<dbReference type="EMBL" id="BAABRO010000005">
    <property type="protein sequence ID" value="GAA5507406.1"/>
    <property type="molecule type" value="Genomic_DNA"/>
</dbReference>
<evidence type="ECO:0000256" key="3">
    <source>
        <dbReference type="ARBA" id="ARBA00022801"/>
    </source>
</evidence>
<dbReference type="InterPro" id="IPR024607">
    <property type="entry name" value="Sulfatase_CS"/>
</dbReference>
<accession>A0ABP9VQH5</accession>
<dbReference type="PROSITE" id="PS00523">
    <property type="entry name" value="SULFATASE_1"/>
    <property type="match status" value="1"/>
</dbReference>
<dbReference type="PROSITE" id="PS00149">
    <property type="entry name" value="SULFATASE_2"/>
    <property type="match status" value="1"/>
</dbReference>
<dbReference type="Pfam" id="PF00884">
    <property type="entry name" value="Sulfatase"/>
    <property type="match status" value="1"/>
</dbReference>
<evidence type="ECO:0000256" key="1">
    <source>
        <dbReference type="ARBA" id="ARBA00008779"/>
    </source>
</evidence>
<feature type="compositionally biased region" description="Basic and acidic residues" evidence="5">
    <location>
        <begin position="476"/>
        <end position="489"/>
    </location>
</feature>
<feature type="region of interest" description="Disordered" evidence="5">
    <location>
        <begin position="444"/>
        <end position="506"/>
    </location>
</feature>
<protein>
    <submittedName>
        <fullName evidence="8">N-acetylgalactosamine-6-O-sulfatase</fullName>
    </submittedName>
</protein>
<dbReference type="RefSeq" id="WP_345684271.1">
    <property type="nucleotide sequence ID" value="NZ_BAABRO010000005.1"/>
</dbReference>
<gene>
    <name evidence="8" type="ORF">Rcae01_02862</name>
</gene>
<keyword evidence="3" id="KW-0378">Hydrolase</keyword>
<feature type="domain" description="Sulfatase N-terminal" evidence="7">
    <location>
        <begin position="38"/>
        <end position="333"/>
    </location>
</feature>
<dbReference type="Gene3D" id="3.40.720.10">
    <property type="entry name" value="Alkaline Phosphatase, subunit A"/>
    <property type="match status" value="1"/>
</dbReference>
<evidence type="ECO:0000313" key="9">
    <source>
        <dbReference type="Proteomes" id="UP001416858"/>
    </source>
</evidence>
<evidence type="ECO:0000313" key="8">
    <source>
        <dbReference type="EMBL" id="GAA5507406.1"/>
    </source>
</evidence>
<evidence type="ECO:0000256" key="6">
    <source>
        <dbReference type="SAM" id="SignalP"/>
    </source>
</evidence>
<feature type="chain" id="PRO_5045511888" evidence="6">
    <location>
        <begin position="19"/>
        <end position="506"/>
    </location>
</feature>
<keyword evidence="6" id="KW-0732">Signal</keyword>
<comment type="caution">
    <text evidence="8">The sequence shown here is derived from an EMBL/GenBank/DDBJ whole genome shotgun (WGS) entry which is preliminary data.</text>
</comment>
<feature type="signal peptide" evidence="6">
    <location>
        <begin position="1"/>
        <end position="18"/>
    </location>
</feature>
<keyword evidence="2" id="KW-0479">Metal-binding</keyword>
<dbReference type="InterPro" id="IPR050738">
    <property type="entry name" value="Sulfatase"/>
</dbReference>
<keyword evidence="4" id="KW-0106">Calcium</keyword>
<dbReference type="InterPro" id="IPR017850">
    <property type="entry name" value="Alkaline_phosphatase_core_sf"/>
</dbReference>
<dbReference type="PANTHER" id="PTHR42693:SF53">
    <property type="entry name" value="ENDO-4-O-SULFATASE"/>
    <property type="match status" value="1"/>
</dbReference>
<comment type="similarity">
    <text evidence="1">Belongs to the sulfatase family.</text>
</comment>
<dbReference type="Pfam" id="PF14707">
    <property type="entry name" value="Sulfatase_C"/>
    <property type="match status" value="1"/>
</dbReference>
<reference evidence="8 9" key="1">
    <citation type="submission" date="2024-02" db="EMBL/GenBank/DDBJ databases">
        <title>Rhodopirellula caenicola NBRC 110016.</title>
        <authorList>
            <person name="Ichikawa N."/>
            <person name="Katano-Makiyama Y."/>
            <person name="Hidaka K."/>
        </authorList>
    </citation>
    <scope>NUCLEOTIDE SEQUENCE [LARGE SCALE GENOMIC DNA]</scope>
    <source>
        <strain evidence="8 9">NBRC 110016</strain>
    </source>
</reference>
<dbReference type="PANTHER" id="PTHR42693">
    <property type="entry name" value="ARYLSULFATASE FAMILY MEMBER"/>
    <property type="match status" value="1"/>
</dbReference>
<organism evidence="8 9">
    <name type="scientific">Novipirellula caenicola</name>
    <dbReference type="NCBI Taxonomy" id="1536901"/>
    <lineage>
        <taxon>Bacteria</taxon>
        <taxon>Pseudomonadati</taxon>
        <taxon>Planctomycetota</taxon>
        <taxon>Planctomycetia</taxon>
        <taxon>Pirellulales</taxon>
        <taxon>Pirellulaceae</taxon>
        <taxon>Novipirellula</taxon>
    </lineage>
</organism>
<name>A0ABP9VQH5_9BACT</name>
<proteinExistence type="inferred from homology"/>
<dbReference type="CDD" id="cd16026">
    <property type="entry name" value="GALNS_like"/>
    <property type="match status" value="1"/>
</dbReference>
<dbReference type="Gene3D" id="3.30.1120.10">
    <property type="match status" value="1"/>
</dbReference>